<evidence type="ECO:0000313" key="1">
    <source>
        <dbReference type="EMBL" id="KAJ9092662.1"/>
    </source>
</evidence>
<name>A0ACC2V095_9TREE</name>
<gene>
    <name evidence="1" type="ORF">QFC21_006726</name>
</gene>
<keyword evidence="2" id="KW-1185">Reference proteome</keyword>
<accession>A0ACC2V095</accession>
<protein>
    <submittedName>
        <fullName evidence="1">Uncharacterized protein</fullName>
    </submittedName>
</protein>
<comment type="caution">
    <text evidence="1">The sequence shown here is derived from an EMBL/GenBank/DDBJ whole genome shotgun (WGS) entry which is preliminary data.</text>
</comment>
<reference evidence="1" key="1">
    <citation type="submission" date="2023-04" db="EMBL/GenBank/DDBJ databases">
        <title>Draft Genome sequencing of Naganishia species isolated from polar environments using Oxford Nanopore Technology.</title>
        <authorList>
            <person name="Leo P."/>
            <person name="Venkateswaran K."/>
        </authorList>
    </citation>
    <scope>NUCLEOTIDE SEQUENCE</scope>
    <source>
        <strain evidence="1">MNA-CCFEE 5423</strain>
    </source>
</reference>
<evidence type="ECO:0000313" key="2">
    <source>
        <dbReference type="Proteomes" id="UP001227268"/>
    </source>
</evidence>
<dbReference type="EMBL" id="JASBWT010000036">
    <property type="protein sequence ID" value="KAJ9092662.1"/>
    <property type="molecule type" value="Genomic_DNA"/>
</dbReference>
<sequence length="249" mass="28462">MTSLKPRASTRISIQWEGEPATEETDTLVLTLTFGYTGKDIRLREQYNGHKLEVLRKLVREQLAPVMKDLPALTFIPTISSVPAPPPGVEVLPDQGTFKTMPNGDVEEYGTMFNWATGRNQEYIEVWRRLSLRSPLAAGEHATDTTFLLLKRKQSSTWPRVQSFVGHIGQYGLGISRIQDTSESDPRFLGWREVFDFEQAGWERVYTVGSREEVDLYLPSLNSFSKPDHLRREGETVSVQNEDWILECR</sequence>
<dbReference type="Proteomes" id="UP001227268">
    <property type="component" value="Unassembled WGS sequence"/>
</dbReference>
<proteinExistence type="predicted"/>
<organism evidence="1 2">
    <name type="scientific">Naganishia friedmannii</name>
    <dbReference type="NCBI Taxonomy" id="89922"/>
    <lineage>
        <taxon>Eukaryota</taxon>
        <taxon>Fungi</taxon>
        <taxon>Dikarya</taxon>
        <taxon>Basidiomycota</taxon>
        <taxon>Agaricomycotina</taxon>
        <taxon>Tremellomycetes</taxon>
        <taxon>Filobasidiales</taxon>
        <taxon>Filobasidiaceae</taxon>
        <taxon>Naganishia</taxon>
    </lineage>
</organism>